<dbReference type="CDD" id="cd04590">
    <property type="entry name" value="CBS_pair_CorC_HlyC_assoc"/>
    <property type="match status" value="1"/>
</dbReference>
<dbReference type="Proteomes" id="UP000007939">
    <property type="component" value="Chromosome"/>
</dbReference>
<dbReference type="STRING" id="760011.Spico_0162"/>
<evidence type="ECO:0000256" key="7">
    <source>
        <dbReference type="ARBA" id="ARBA00023136"/>
    </source>
</evidence>
<gene>
    <name evidence="13" type="ordered locus">Spico_0162</name>
</gene>
<comment type="subcellular location">
    <subcellularLocation>
        <location evidence="1">Cell membrane</location>
        <topology evidence="1">Multi-pass membrane protein</topology>
    </subcellularLocation>
</comment>
<dbReference type="SMART" id="SM01091">
    <property type="entry name" value="CorC_HlyC"/>
    <property type="match status" value="1"/>
</dbReference>
<evidence type="ECO:0000256" key="1">
    <source>
        <dbReference type="ARBA" id="ARBA00004651"/>
    </source>
</evidence>
<dbReference type="KEGG" id="scc:Spico_0162"/>
<dbReference type="PROSITE" id="PS51846">
    <property type="entry name" value="CNNM"/>
    <property type="match status" value="1"/>
</dbReference>
<evidence type="ECO:0000256" key="8">
    <source>
        <dbReference type="PROSITE-ProRule" id="PRU00703"/>
    </source>
</evidence>
<dbReference type="InterPro" id="IPR005170">
    <property type="entry name" value="Transptr-assoc_dom"/>
</dbReference>
<dbReference type="AlphaFoldDB" id="F4GJX5"/>
<keyword evidence="6 8" id="KW-0129">CBS domain</keyword>
<evidence type="ECO:0000256" key="2">
    <source>
        <dbReference type="ARBA" id="ARBA00022475"/>
    </source>
</evidence>
<keyword evidence="7 9" id="KW-0472">Membrane</keyword>
<evidence type="ECO:0000313" key="13">
    <source>
        <dbReference type="EMBL" id="AEC01400.1"/>
    </source>
</evidence>
<evidence type="ECO:0000256" key="5">
    <source>
        <dbReference type="ARBA" id="ARBA00022989"/>
    </source>
</evidence>
<feature type="domain" description="CBS" evidence="11">
    <location>
        <begin position="285"/>
        <end position="345"/>
    </location>
</feature>
<protein>
    <recommendedName>
        <fullName evidence="15">CBS domain containing protein</fullName>
    </recommendedName>
</protein>
<evidence type="ECO:0008006" key="15">
    <source>
        <dbReference type="Google" id="ProtNLM"/>
    </source>
</evidence>
<feature type="transmembrane region" description="Helical" evidence="10">
    <location>
        <begin position="135"/>
        <end position="159"/>
    </location>
</feature>
<dbReference type="HOGENOM" id="CLU_015237_4_0_12"/>
<dbReference type="GO" id="GO:0050660">
    <property type="term" value="F:flavin adenine dinucleotide binding"/>
    <property type="evidence" value="ECO:0007669"/>
    <property type="project" value="InterPro"/>
</dbReference>
<dbReference type="FunFam" id="3.10.580.10:FF:000002">
    <property type="entry name" value="Magnesium/cobalt efflux protein CorC"/>
    <property type="match status" value="1"/>
</dbReference>
<dbReference type="InterPro" id="IPR046342">
    <property type="entry name" value="CBS_dom_sf"/>
</dbReference>
<evidence type="ECO:0000313" key="14">
    <source>
        <dbReference type="Proteomes" id="UP000007939"/>
    </source>
</evidence>
<dbReference type="Pfam" id="PF01595">
    <property type="entry name" value="CNNM"/>
    <property type="match status" value="1"/>
</dbReference>
<keyword evidence="4" id="KW-0677">Repeat</keyword>
<dbReference type="SUPFAM" id="SSF56176">
    <property type="entry name" value="FAD-binding/transporter-associated domain-like"/>
    <property type="match status" value="1"/>
</dbReference>
<dbReference type="Gene3D" id="3.10.580.10">
    <property type="entry name" value="CBS-domain"/>
    <property type="match status" value="1"/>
</dbReference>
<feature type="domain" description="CNNM transmembrane" evidence="12">
    <location>
        <begin position="1"/>
        <end position="201"/>
    </location>
</feature>
<dbReference type="InterPro" id="IPR002550">
    <property type="entry name" value="CNNM"/>
</dbReference>
<evidence type="ECO:0000256" key="9">
    <source>
        <dbReference type="PROSITE-ProRule" id="PRU01193"/>
    </source>
</evidence>
<reference evidence="14" key="1">
    <citation type="submission" date="2011-04" db="EMBL/GenBank/DDBJ databases">
        <title>The complete genome of Spirochaeta coccoides DSM 17374.</title>
        <authorList>
            <person name="Lucas S."/>
            <person name="Copeland A."/>
            <person name="Lapidus A."/>
            <person name="Bruce D."/>
            <person name="Goodwin L."/>
            <person name="Pitluck S."/>
            <person name="Peters L."/>
            <person name="Kyrpides N."/>
            <person name="Mavromatis K."/>
            <person name="Pagani I."/>
            <person name="Ivanova N."/>
            <person name="Ovchinnikova G."/>
            <person name="Lu M."/>
            <person name="Detter J.C."/>
            <person name="Tapia R."/>
            <person name="Han C."/>
            <person name="Land M."/>
            <person name="Hauser L."/>
            <person name="Markowitz V."/>
            <person name="Cheng J.-F."/>
            <person name="Hugenholtz P."/>
            <person name="Woyke T."/>
            <person name="Wu D."/>
            <person name="Spring S."/>
            <person name="Schroeder M."/>
            <person name="Brambilla E."/>
            <person name="Klenk H.-P."/>
            <person name="Eisen J.A."/>
        </authorList>
    </citation>
    <scope>NUCLEOTIDE SEQUENCE [LARGE SCALE GENOMIC DNA]</scope>
    <source>
        <strain evidence="14">ATCC BAA-1237 / DSM 17374 / SPN1</strain>
    </source>
</reference>
<feature type="transmembrane region" description="Helical" evidence="10">
    <location>
        <begin position="57"/>
        <end position="76"/>
    </location>
</feature>
<dbReference type="Pfam" id="PF03471">
    <property type="entry name" value="CorC_HlyC"/>
    <property type="match status" value="1"/>
</dbReference>
<keyword evidence="14" id="KW-1185">Reference proteome</keyword>
<sequence>MLTALLMQVVLILLNAVFAGSEIALLSANENRMKVLANRGNKRALALQKLKETSTGYLATIQIGVSLAGLLSGAFAADSLSGYLVDALVTAGITISAGTLKTISTLLITLILSFCMLVFGELVPKKVALRYADSLALAVAIPLRWLSLATYPFVALLTFTTNLVLRLFGIRKGDADQTMTEEDIRLMVDAGSDSGIIEDDEQEMIHNIFDFNDSPISELMTHRSDIVAIPETASMSEVFHLANDGHYSRFPVYRDSIDNIIGIVHIKDLFTFYGHDEESFDLTSIIRPPYFVPFSKLADDLFREMKKTKTHMAIILDEYGGTLGLVTMEDLIEHVMGRIYDEHDEEELVIQAQEDGSYLISGIVPIYEVNEELGLALPEDEYETIGGFLVGLLGRIPSGSEDVEDVIYRNLTFHVEKVEDKRIEILRLYISRSATKRKEGTAQEETTDGE</sequence>
<dbReference type="PROSITE" id="PS51371">
    <property type="entry name" value="CBS"/>
    <property type="match status" value="2"/>
</dbReference>
<dbReference type="SUPFAM" id="SSF54631">
    <property type="entry name" value="CBS-domain pair"/>
    <property type="match status" value="1"/>
</dbReference>
<keyword evidence="2" id="KW-1003">Cell membrane</keyword>
<keyword evidence="5 9" id="KW-1133">Transmembrane helix</keyword>
<dbReference type="EMBL" id="CP002659">
    <property type="protein sequence ID" value="AEC01400.1"/>
    <property type="molecule type" value="Genomic_DNA"/>
</dbReference>
<evidence type="ECO:0000259" key="12">
    <source>
        <dbReference type="PROSITE" id="PS51846"/>
    </source>
</evidence>
<organism evidence="13 14">
    <name type="scientific">Parasphaerochaeta coccoides (strain ATCC BAA-1237 / DSM 17374 / SPN1)</name>
    <name type="common">Sphaerochaeta coccoides</name>
    <dbReference type="NCBI Taxonomy" id="760011"/>
    <lineage>
        <taxon>Bacteria</taxon>
        <taxon>Pseudomonadati</taxon>
        <taxon>Spirochaetota</taxon>
        <taxon>Spirochaetia</taxon>
        <taxon>Spirochaetales</taxon>
        <taxon>Sphaerochaetaceae</taxon>
        <taxon>Parasphaerochaeta</taxon>
    </lineage>
</organism>
<evidence type="ECO:0000256" key="4">
    <source>
        <dbReference type="ARBA" id="ARBA00022737"/>
    </source>
</evidence>
<evidence type="ECO:0000256" key="6">
    <source>
        <dbReference type="ARBA" id="ARBA00023122"/>
    </source>
</evidence>
<name>F4GJX5_PARC1</name>
<dbReference type="InterPro" id="IPR016169">
    <property type="entry name" value="FAD-bd_PCMH_sub2"/>
</dbReference>
<reference evidence="13 14" key="2">
    <citation type="journal article" date="2012" name="Stand. Genomic Sci.">
        <title>Complete genome sequence of the termite hindgut bacterium Spirochaeta coccoides type strain (SPN1(T)), reclassification in the genus Sphaerochaeta as Sphaerochaeta coccoides comb. nov. and emendations of the family Spirochaetaceae and the genus Sphaerochaeta.</title>
        <authorList>
            <person name="Abt B."/>
            <person name="Han C."/>
            <person name="Scheuner C."/>
            <person name="Lu M."/>
            <person name="Lapidus A."/>
            <person name="Nolan M."/>
            <person name="Lucas S."/>
            <person name="Hammon N."/>
            <person name="Deshpande S."/>
            <person name="Cheng J.F."/>
            <person name="Tapia R."/>
            <person name="Goodwin L.A."/>
            <person name="Pitluck S."/>
            <person name="Liolios K."/>
            <person name="Pagani I."/>
            <person name="Ivanova N."/>
            <person name="Mavromatis K."/>
            <person name="Mikhailova N."/>
            <person name="Huntemann M."/>
            <person name="Pati A."/>
            <person name="Chen A."/>
            <person name="Palaniappan K."/>
            <person name="Land M."/>
            <person name="Hauser L."/>
            <person name="Brambilla E.M."/>
            <person name="Rohde M."/>
            <person name="Spring S."/>
            <person name="Gronow S."/>
            <person name="Goker M."/>
            <person name="Woyke T."/>
            <person name="Bristow J."/>
            <person name="Eisen J.A."/>
            <person name="Markowitz V."/>
            <person name="Hugenholtz P."/>
            <person name="Kyrpides N.C."/>
            <person name="Klenk H.P."/>
            <person name="Detter J.C."/>
        </authorList>
    </citation>
    <scope>NUCLEOTIDE SEQUENCE [LARGE SCALE GENOMIC DNA]</scope>
    <source>
        <strain evidence="14">ATCC BAA-1237 / DSM 17374 / SPN1</strain>
    </source>
</reference>
<dbReference type="OrthoDB" id="9798188at2"/>
<dbReference type="InterPro" id="IPR051676">
    <property type="entry name" value="UPF0053_domain"/>
</dbReference>
<dbReference type="InterPro" id="IPR044751">
    <property type="entry name" value="Ion_transp-like_CBS"/>
</dbReference>
<dbReference type="PANTHER" id="PTHR43099:SF2">
    <property type="entry name" value="UPF0053 PROTEIN YRKA"/>
    <property type="match status" value="1"/>
</dbReference>
<feature type="domain" description="CBS" evidence="11">
    <location>
        <begin position="220"/>
        <end position="279"/>
    </location>
</feature>
<proteinExistence type="predicted"/>
<dbReference type="Pfam" id="PF00571">
    <property type="entry name" value="CBS"/>
    <property type="match status" value="2"/>
</dbReference>
<evidence type="ECO:0000256" key="3">
    <source>
        <dbReference type="ARBA" id="ARBA00022692"/>
    </source>
</evidence>
<dbReference type="RefSeq" id="WP_013738796.1">
    <property type="nucleotide sequence ID" value="NC_015436.1"/>
</dbReference>
<dbReference type="Gene3D" id="3.30.465.10">
    <property type="match status" value="1"/>
</dbReference>
<dbReference type="PANTHER" id="PTHR43099">
    <property type="entry name" value="UPF0053 PROTEIN YRKA"/>
    <property type="match status" value="1"/>
</dbReference>
<keyword evidence="3 9" id="KW-0812">Transmembrane</keyword>
<accession>F4GJX5</accession>
<evidence type="ECO:0000259" key="11">
    <source>
        <dbReference type="PROSITE" id="PS51371"/>
    </source>
</evidence>
<dbReference type="InterPro" id="IPR036318">
    <property type="entry name" value="FAD-bd_PCMH-like_sf"/>
</dbReference>
<dbReference type="InterPro" id="IPR000644">
    <property type="entry name" value="CBS_dom"/>
</dbReference>
<dbReference type="GO" id="GO:0005886">
    <property type="term" value="C:plasma membrane"/>
    <property type="evidence" value="ECO:0007669"/>
    <property type="project" value="UniProtKB-SubCell"/>
</dbReference>
<dbReference type="eggNOG" id="COG1253">
    <property type="taxonomic scope" value="Bacteria"/>
</dbReference>
<evidence type="ECO:0000256" key="10">
    <source>
        <dbReference type="SAM" id="Phobius"/>
    </source>
</evidence>